<protein>
    <submittedName>
        <fullName evidence="1">Uncharacterized protein</fullName>
    </submittedName>
</protein>
<evidence type="ECO:0000313" key="1">
    <source>
        <dbReference type="EMBL" id="CAD2141142.1"/>
    </source>
</evidence>
<dbReference type="Proteomes" id="UP000580250">
    <property type="component" value="Unassembled WGS sequence"/>
</dbReference>
<accession>A0A6V7U0C6</accession>
<gene>
    <name evidence="1" type="ORF">MENT_LOCUS6778</name>
</gene>
<name>A0A6V7U0C6_MELEN</name>
<comment type="caution">
    <text evidence="1">The sequence shown here is derived from an EMBL/GenBank/DDBJ whole genome shotgun (WGS) entry which is preliminary data.</text>
</comment>
<proteinExistence type="predicted"/>
<dbReference type="EMBL" id="CAJEWN010000026">
    <property type="protein sequence ID" value="CAD2141142.1"/>
    <property type="molecule type" value="Genomic_DNA"/>
</dbReference>
<organism evidence="1 2">
    <name type="scientific">Meloidogyne enterolobii</name>
    <name type="common">Root-knot nematode worm</name>
    <name type="synonym">Meloidogyne mayaguensis</name>
    <dbReference type="NCBI Taxonomy" id="390850"/>
    <lineage>
        <taxon>Eukaryota</taxon>
        <taxon>Metazoa</taxon>
        <taxon>Ecdysozoa</taxon>
        <taxon>Nematoda</taxon>
        <taxon>Chromadorea</taxon>
        <taxon>Rhabditida</taxon>
        <taxon>Tylenchina</taxon>
        <taxon>Tylenchomorpha</taxon>
        <taxon>Tylenchoidea</taxon>
        <taxon>Meloidogynidae</taxon>
        <taxon>Meloidogyninae</taxon>
        <taxon>Meloidogyne</taxon>
    </lineage>
</organism>
<evidence type="ECO:0000313" key="2">
    <source>
        <dbReference type="Proteomes" id="UP000580250"/>
    </source>
</evidence>
<sequence>MDYLLNGKICSPIREDLPMQLIVMLILNKTTILAWHDMLVHMSDRDSEAFNLSKIPEPIL</sequence>
<dbReference type="AlphaFoldDB" id="A0A6V7U0C6"/>
<reference evidence="1 2" key="1">
    <citation type="submission" date="2020-08" db="EMBL/GenBank/DDBJ databases">
        <authorList>
            <person name="Koutsovoulos G."/>
            <person name="Danchin GJ E."/>
        </authorList>
    </citation>
    <scope>NUCLEOTIDE SEQUENCE [LARGE SCALE GENOMIC DNA]</scope>
</reference>